<dbReference type="PANTHER" id="PTHR32099">
    <property type="entry name" value="CYSTEINE-RICH REPEAT SECRETORY PROTEIN"/>
    <property type="match status" value="1"/>
</dbReference>
<evidence type="ECO:0000313" key="4">
    <source>
        <dbReference type="EMBL" id="CAD6256447.1"/>
    </source>
</evidence>
<protein>
    <recommendedName>
        <fullName evidence="3">Gnk2-homologous domain-containing protein</fullName>
    </recommendedName>
</protein>
<sequence>MASLQQQHRNYTANSVYGGNLRLVAAALPGNVSSSTTLFATATTGTAPNTVYALGQCGGDQSATACRDCIAACFQQAQKMCPDNKRVAIFYDTCLLGFSDQDFLASTTNSDDQEVSLYNGQNVSSHVAQFNATAYELLSSMAAYIVTMDNSSNKFLTGSIAVDAPYPFIYGLTSCNPDLTPGQCRGCLDTAIAEMPQQFIPNTKGARIAGLRCIVRYEVFRFFNGSTMFQLPPPGAAAIQDDGICFLTSMLLG</sequence>
<dbReference type="OrthoDB" id="671329at2759"/>
<feature type="domain" description="Gnk2-homologous" evidence="3">
    <location>
        <begin position="111"/>
        <end position="222"/>
    </location>
</feature>
<accession>A0A811QI34</accession>
<comment type="caution">
    <text evidence="4">The sequence shown here is derived from an EMBL/GenBank/DDBJ whole genome shotgun (WGS) entry which is preliminary data.</text>
</comment>
<evidence type="ECO:0000256" key="1">
    <source>
        <dbReference type="ARBA" id="ARBA00022729"/>
    </source>
</evidence>
<dbReference type="InterPro" id="IPR038408">
    <property type="entry name" value="GNK2_sf"/>
</dbReference>
<dbReference type="CDD" id="cd23509">
    <property type="entry name" value="Gnk2-like"/>
    <property type="match status" value="2"/>
</dbReference>
<evidence type="ECO:0000259" key="3">
    <source>
        <dbReference type="PROSITE" id="PS51473"/>
    </source>
</evidence>
<dbReference type="AlphaFoldDB" id="A0A811QI34"/>
<keyword evidence="2" id="KW-0677">Repeat</keyword>
<dbReference type="InterPro" id="IPR002902">
    <property type="entry name" value="GNK2"/>
</dbReference>
<reference evidence="4" key="1">
    <citation type="submission" date="2020-10" db="EMBL/GenBank/DDBJ databases">
        <authorList>
            <person name="Han B."/>
            <person name="Lu T."/>
            <person name="Zhao Q."/>
            <person name="Huang X."/>
            <person name="Zhao Y."/>
        </authorList>
    </citation>
    <scope>NUCLEOTIDE SEQUENCE</scope>
</reference>
<keyword evidence="1" id="KW-0732">Signal</keyword>
<evidence type="ECO:0000313" key="5">
    <source>
        <dbReference type="Proteomes" id="UP000604825"/>
    </source>
</evidence>
<dbReference type="PROSITE" id="PS51473">
    <property type="entry name" value="GNK2"/>
    <property type="match status" value="2"/>
</dbReference>
<organism evidence="4 5">
    <name type="scientific">Miscanthus lutarioriparius</name>
    <dbReference type="NCBI Taxonomy" id="422564"/>
    <lineage>
        <taxon>Eukaryota</taxon>
        <taxon>Viridiplantae</taxon>
        <taxon>Streptophyta</taxon>
        <taxon>Embryophyta</taxon>
        <taxon>Tracheophyta</taxon>
        <taxon>Spermatophyta</taxon>
        <taxon>Magnoliopsida</taxon>
        <taxon>Liliopsida</taxon>
        <taxon>Poales</taxon>
        <taxon>Poaceae</taxon>
        <taxon>PACMAD clade</taxon>
        <taxon>Panicoideae</taxon>
        <taxon>Andropogonodae</taxon>
        <taxon>Andropogoneae</taxon>
        <taxon>Saccharinae</taxon>
        <taxon>Miscanthus</taxon>
    </lineage>
</organism>
<dbReference type="Proteomes" id="UP000604825">
    <property type="component" value="Unassembled WGS sequence"/>
</dbReference>
<dbReference type="EMBL" id="CAJGYO010000010">
    <property type="protein sequence ID" value="CAD6256447.1"/>
    <property type="molecule type" value="Genomic_DNA"/>
</dbReference>
<name>A0A811QI34_9POAL</name>
<keyword evidence="5" id="KW-1185">Reference proteome</keyword>
<evidence type="ECO:0000256" key="2">
    <source>
        <dbReference type="ARBA" id="ARBA00022737"/>
    </source>
</evidence>
<gene>
    <name evidence="4" type="ORF">NCGR_LOCUS39954</name>
</gene>
<dbReference type="Gene3D" id="3.30.430.20">
    <property type="entry name" value="Gnk2 domain, C-X8-C-X2-C motif"/>
    <property type="match status" value="2"/>
</dbReference>
<proteinExistence type="predicted"/>
<feature type="domain" description="Gnk2-homologous" evidence="3">
    <location>
        <begin position="1"/>
        <end position="103"/>
    </location>
</feature>
<dbReference type="PANTHER" id="PTHR32099:SF106">
    <property type="entry name" value="GNK2-HOMOLOGOUS DOMAIN-CONTAINING PROTEIN"/>
    <property type="match status" value="1"/>
</dbReference>
<dbReference type="Pfam" id="PF01657">
    <property type="entry name" value="Stress-antifung"/>
    <property type="match status" value="2"/>
</dbReference>